<feature type="non-terminal residue" evidence="1">
    <location>
        <position position="1"/>
    </location>
</feature>
<gene>
    <name evidence="1" type="primary">Nfu_g_1_006738</name>
</gene>
<dbReference type="EMBL" id="HAED01019801">
    <property type="protein sequence ID" value="SBR06293.1"/>
    <property type="molecule type" value="Transcribed_RNA"/>
</dbReference>
<accession>A0A1A8J9S8</accession>
<sequence>GMYKRLDRVMLLNRRNGANDSSMNHWLQKREPYQTASNIRFLMQSNIIRCFWAAIELLPVLILERDIPSFLLLCNK</sequence>
<dbReference type="AlphaFoldDB" id="A0A1A8J9S8"/>
<organism evidence="1">
    <name type="scientific">Nothobranchius kuhntae</name>
    <name type="common">Beira killifish</name>
    <dbReference type="NCBI Taxonomy" id="321403"/>
    <lineage>
        <taxon>Eukaryota</taxon>
        <taxon>Metazoa</taxon>
        <taxon>Chordata</taxon>
        <taxon>Craniata</taxon>
        <taxon>Vertebrata</taxon>
        <taxon>Euteleostomi</taxon>
        <taxon>Actinopterygii</taxon>
        <taxon>Neopterygii</taxon>
        <taxon>Teleostei</taxon>
        <taxon>Neoteleostei</taxon>
        <taxon>Acanthomorphata</taxon>
        <taxon>Ovalentaria</taxon>
        <taxon>Atherinomorphae</taxon>
        <taxon>Cyprinodontiformes</taxon>
        <taxon>Nothobranchiidae</taxon>
        <taxon>Nothobranchius</taxon>
    </lineage>
</organism>
<reference evidence="1" key="1">
    <citation type="submission" date="2016-05" db="EMBL/GenBank/DDBJ databases">
        <authorList>
            <person name="Lavstsen T."/>
            <person name="Jespersen J.S."/>
        </authorList>
    </citation>
    <scope>NUCLEOTIDE SEQUENCE</scope>
    <source>
        <tissue evidence="1">Brain</tissue>
    </source>
</reference>
<feature type="non-terminal residue" evidence="1">
    <location>
        <position position="76"/>
    </location>
</feature>
<evidence type="ECO:0000313" key="1">
    <source>
        <dbReference type="EMBL" id="SBR06293.1"/>
    </source>
</evidence>
<reference evidence="1" key="2">
    <citation type="submission" date="2016-06" db="EMBL/GenBank/DDBJ databases">
        <title>The genome of a short-lived fish provides insights into sex chromosome evolution and the genetic control of aging.</title>
        <authorList>
            <person name="Reichwald K."/>
            <person name="Felder M."/>
            <person name="Petzold A."/>
            <person name="Koch P."/>
            <person name="Groth M."/>
            <person name="Platzer M."/>
        </authorList>
    </citation>
    <scope>NUCLEOTIDE SEQUENCE</scope>
    <source>
        <tissue evidence="1">Brain</tissue>
    </source>
</reference>
<name>A0A1A8J9S8_NOTKU</name>
<proteinExistence type="predicted"/>
<protein>
    <submittedName>
        <fullName evidence="1">Uncharacterized protein</fullName>
    </submittedName>
</protein>